<evidence type="ECO:0000313" key="4">
    <source>
        <dbReference type="Proteomes" id="UP000306628"/>
    </source>
</evidence>
<dbReference type="OrthoDB" id="9801622at2"/>
<sequence length="337" mass="35924">MRVGCRCGPIGSVDFLDDLHRAELAPIIWLQGWPEAVRPVLELVSVFGTDTFFLLCLPVIYWCVSPALGLRLGLTVLAAATTNAIAKLVGHQPRPYWIDARVAGMTPESAFGLPSGHAQISTAALGKLAVAVGRPWARWTAGALVALICLSRVYLGVHFISDVVAGVLLGLAVLALSEWLERPLTQWWLRQALWVQLAASAALSCALLGAAALAAVPYAGWTVPAGWSSAGEIAPESPDTIVALSGVLLGTLAGASIMYWLGWFDAGGPMRLRAARWLLGSLVAGLIWYARREFLPPTGVFTYVGYAVLALWVQAGAPVVFIRLGLMSRARQAQAVH</sequence>
<accession>A0A5S4GE42</accession>
<feature type="transmembrane region" description="Helical" evidence="1">
    <location>
        <begin position="163"/>
        <end position="180"/>
    </location>
</feature>
<comment type="caution">
    <text evidence="3">The sequence shown here is derived from an EMBL/GenBank/DDBJ whole genome shotgun (WGS) entry which is preliminary data.</text>
</comment>
<dbReference type="Gene3D" id="1.20.144.10">
    <property type="entry name" value="Phosphatidic acid phosphatase type 2/haloperoxidase"/>
    <property type="match status" value="1"/>
</dbReference>
<dbReference type="InterPro" id="IPR000326">
    <property type="entry name" value="PAP2/HPO"/>
</dbReference>
<dbReference type="InterPro" id="IPR036938">
    <property type="entry name" value="PAP2/HPO_sf"/>
</dbReference>
<dbReference type="Pfam" id="PF01569">
    <property type="entry name" value="PAP2"/>
    <property type="match status" value="1"/>
</dbReference>
<reference evidence="3 4" key="1">
    <citation type="submission" date="2019-05" db="EMBL/GenBank/DDBJ databases">
        <title>Draft genome sequence of Nonomuraea zeae DSM 100528.</title>
        <authorList>
            <person name="Saricaoglu S."/>
            <person name="Isik K."/>
        </authorList>
    </citation>
    <scope>NUCLEOTIDE SEQUENCE [LARGE SCALE GENOMIC DNA]</scope>
    <source>
        <strain evidence="3 4">DSM 100528</strain>
    </source>
</reference>
<protein>
    <submittedName>
        <fullName evidence="3">Phosphatase PAP2 family protein</fullName>
    </submittedName>
</protein>
<feature type="transmembrane region" description="Helical" evidence="1">
    <location>
        <begin position="192"/>
        <end position="221"/>
    </location>
</feature>
<keyword evidence="1" id="KW-0472">Membrane</keyword>
<gene>
    <name evidence="3" type="ORF">ETD85_26305</name>
</gene>
<evidence type="ECO:0000313" key="3">
    <source>
        <dbReference type="EMBL" id="TMR31268.1"/>
    </source>
</evidence>
<keyword evidence="1" id="KW-1133">Transmembrane helix</keyword>
<evidence type="ECO:0000256" key="1">
    <source>
        <dbReference type="SAM" id="Phobius"/>
    </source>
</evidence>
<keyword evidence="1" id="KW-0812">Transmembrane</keyword>
<keyword evidence="4" id="KW-1185">Reference proteome</keyword>
<dbReference type="PANTHER" id="PTHR14969:SF13">
    <property type="entry name" value="AT30094P"/>
    <property type="match status" value="1"/>
</dbReference>
<proteinExistence type="predicted"/>
<feature type="transmembrane region" description="Helical" evidence="1">
    <location>
        <begin position="274"/>
        <end position="291"/>
    </location>
</feature>
<dbReference type="Proteomes" id="UP000306628">
    <property type="component" value="Unassembled WGS sequence"/>
</dbReference>
<feature type="transmembrane region" description="Helical" evidence="1">
    <location>
        <begin position="303"/>
        <end position="322"/>
    </location>
</feature>
<dbReference type="SUPFAM" id="SSF48317">
    <property type="entry name" value="Acid phosphatase/Vanadium-dependent haloperoxidase"/>
    <property type="match status" value="1"/>
</dbReference>
<dbReference type="PANTHER" id="PTHR14969">
    <property type="entry name" value="SPHINGOSINE-1-PHOSPHATE PHOSPHOHYDROLASE"/>
    <property type="match status" value="1"/>
</dbReference>
<evidence type="ECO:0000259" key="2">
    <source>
        <dbReference type="SMART" id="SM00014"/>
    </source>
</evidence>
<dbReference type="EMBL" id="VCKX01000086">
    <property type="protein sequence ID" value="TMR31268.1"/>
    <property type="molecule type" value="Genomic_DNA"/>
</dbReference>
<dbReference type="AlphaFoldDB" id="A0A5S4GE42"/>
<name>A0A5S4GE42_9ACTN</name>
<feature type="transmembrane region" description="Helical" evidence="1">
    <location>
        <begin position="241"/>
        <end position="262"/>
    </location>
</feature>
<organism evidence="3 4">
    <name type="scientific">Nonomuraea zeae</name>
    <dbReference type="NCBI Taxonomy" id="1642303"/>
    <lineage>
        <taxon>Bacteria</taxon>
        <taxon>Bacillati</taxon>
        <taxon>Actinomycetota</taxon>
        <taxon>Actinomycetes</taxon>
        <taxon>Streptosporangiales</taxon>
        <taxon>Streptosporangiaceae</taxon>
        <taxon>Nonomuraea</taxon>
    </lineage>
</organism>
<feature type="domain" description="Phosphatidic acid phosphatase type 2/haloperoxidase" evidence="2">
    <location>
        <begin position="67"/>
        <end position="178"/>
    </location>
</feature>
<dbReference type="SMART" id="SM00014">
    <property type="entry name" value="acidPPc"/>
    <property type="match status" value="1"/>
</dbReference>